<gene>
    <name evidence="1" type="ORF">B0H94_1045</name>
</gene>
<comment type="caution">
    <text evidence="1">The sequence shown here is derived from an EMBL/GenBank/DDBJ whole genome shotgun (WGS) entry which is preliminary data.</text>
</comment>
<reference evidence="1 2" key="1">
    <citation type="submission" date="2018-03" db="EMBL/GenBank/DDBJ databases">
        <title>Genomic Encyclopedia of Type Strains, Phase III (KMG-III): the genomes of soil and plant-associated and newly described type strains.</title>
        <authorList>
            <person name="Whitman W."/>
        </authorList>
    </citation>
    <scope>NUCLEOTIDE SEQUENCE [LARGE SCALE GENOMIC DNA]</scope>
    <source>
        <strain evidence="1 2">CGMCC 1.07653</strain>
    </source>
</reference>
<name>A0A2P8HQB7_9BACI</name>
<dbReference type="EMBL" id="PYAV01000004">
    <property type="protein sequence ID" value="PSL48405.1"/>
    <property type="molecule type" value="Genomic_DNA"/>
</dbReference>
<protein>
    <submittedName>
        <fullName evidence="1">Uncharacterized protein</fullName>
    </submittedName>
</protein>
<accession>A0A2P8HQB7</accession>
<dbReference type="AlphaFoldDB" id="A0A2P8HQB7"/>
<organism evidence="1 2">
    <name type="scientific">Salsuginibacillus halophilus</name>
    <dbReference type="NCBI Taxonomy" id="517424"/>
    <lineage>
        <taxon>Bacteria</taxon>
        <taxon>Bacillati</taxon>
        <taxon>Bacillota</taxon>
        <taxon>Bacilli</taxon>
        <taxon>Bacillales</taxon>
        <taxon>Bacillaceae</taxon>
        <taxon>Salsuginibacillus</taxon>
    </lineage>
</organism>
<keyword evidence="2" id="KW-1185">Reference proteome</keyword>
<evidence type="ECO:0000313" key="2">
    <source>
        <dbReference type="Proteomes" id="UP000242310"/>
    </source>
</evidence>
<proteinExistence type="predicted"/>
<sequence>MNTGVTEELEEIAMKDEKLQQAFQSWTQLSQTPDEWLAYESRLKQVLDEEAAKRETELAIEESYERGQHKQDVYVTARLLHDKFPEGFPTEADAQEYLQGVTSPETLDELRKIVVRVNSWAEAEDKIREALDD</sequence>
<evidence type="ECO:0000313" key="1">
    <source>
        <dbReference type="EMBL" id="PSL48405.1"/>
    </source>
</evidence>
<dbReference type="Proteomes" id="UP000242310">
    <property type="component" value="Unassembled WGS sequence"/>
</dbReference>